<reference evidence="2" key="2">
    <citation type="journal article" date="2015" name="Data Brief">
        <title>Shoot transcriptome of the giant reed, Arundo donax.</title>
        <authorList>
            <person name="Barrero R.A."/>
            <person name="Guerrero F.D."/>
            <person name="Moolhuijzen P."/>
            <person name="Goolsby J.A."/>
            <person name="Tidwell J."/>
            <person name="Bellgard S.E."/>
            <person name="Bellgard M.I."/>
        </authorList>
    </citation>
    <scope>NUCLEOTIDE SEQUENCE</scope>
    <source>
        <tissue evidence="2">Shoot tissue taken approximately 20 cm above the soil surface</tissue>
    </source>
</reference>
<sequence length="66" mass="7729">MGARLQGGNQEKRKLDSYPVEEHKEKEEIDGKKQSKERENTGMEAIGKTRSRCTTRRKRFKYRGEG</sequence>
<reference evidence="2" key="1">
    <citation type="submission" date="2014-09" db="EMBL/GenBank/DDBJ databases">
        <authorList>
            <person name="Magalhaes I.L.F."/>
            <person name="Oliveira U."/>
            <person name="Santos F.R."/>
            <person name="Vidigal T.H.D.A."/>
            <person name="Brescovit A.D."/>
            <person name="Santos A.J."/>
        </authorList>
    </citation>
    <scope>NUCLEOTIDE SEQUENCE</scope>
    <source>
        <tissue evidence="2">Shoot tissue taken approximately 20 cm above the soil surface</tissue>
    </source>
</reference>
<feature type="region of interest" description="Disordered" evidence="1">
    <location>
        <begin position="1"/>
        <end position="66"/>
    </location>
</feature>
<organism evidence="2">
    <name type="scientific">Arundo donax</name>
    <name type="common">Giant reed</name>
    <name type="synonym">Donax arundinaceus</name>
    <dbReference type="NCBI Taxonomy" id="35708"/>
    <lineage>
        <taxon>Eukaryota</taxon>
        <taxon>Viridiplantae</taxon>
        <taxon>Streptophyta</taxon>
        <taxon>Embryophyta</taxon>
        <taxon>Tracheophyta</taxon>
        <taxon>Spermatophyta</taxon>
        <taxon>Magnoliopsida</taxon>
        <taxon>Liliopsida</taxon>
        <taxon>Poales</taxon>
        <taxon>Poaceae</taxon>
        <taxon>PACMAD clade</taxon>
        <taxon>Arundinoideae</taxon>
        <taxon>Arundineae</taxon>
        <taxon>Arundo</taxon>
    </lineage>
</organism>
<dbReference type="AlphaFoldDB" id="A0A0A9FXT7"/>
<evidence type="ECO:0000313" key="2">
    <source>
        <dbReference type="EMBL" id="JAE15096.1"/>
    </source>
</evidence>
<feature type="compositionally biased region" description="Basic and acidic residues" evidence="1">
    <location>
        <begin position="10"/>
        <end position="41"/>
    </location>
</feature>
<feature type="compositionally biased region" description="Basic residues" evidence="1">
    <location>
        <begin position="49"/>
        <end position="66"/>
    </location>
</feature>
<proteinExistence type="predicted"/>
<evidence type="ECO:0000256" key="1">
    <source>
        <dbReference type="SAM" id="MobiDB-lite"/>
    </source>
</evidence>
<dbReference type="EMBL" id="GBRH01182800">
    <property type="protein sequence ID" value="JAE15096.1"/>
    <property type="molecule type" value="Transcribed_RNA"/>
</dbReference>
<protein>
    <submittedName>
        <fullName evidence="2">Uncharacterized protein</fullName>
    </submittedName>
</protein>
<accession>A0A0A9FXT7</accession>
<name>A0A0A9FXT7_ARUDO</name>